<feature type="coiled-coil region" evidence="6">
    <location>
        <begin position="56"/>
        <end position="129"/>
    </location>
</feature>
<evidence type="ECO:0000256" key="6">
    <source>
        <dbReference type="SAM" id="Coils"/>
    </source>
</evidence>
<dbReference type="Pfam" id="PF02646">
    <property type="entry name" value="RmuC"/>
    <property type="match status" value="1"/>
</dbReference>
<dbReference type="AlphaFoldDB" id="A0A1M7FVS0"/>
<proteinExistence type="inferred from homology"/>
<dbReference type="InterPro" id="IPR003798">
    <property type="entry name" value="DNA_recombination_RmuC"/>
</dbReference>
<keyword evidence="5" id="KW-0233">DNA recombination</keyword>
<keyword evidence="9" id="KW-1185">Reference proteome</keyword>
<evidence type="ECO:0000256" key="7">
    <source>
        <dbReference type="SAM" id="Phobius"/>
    </source>
</evidence>
<feature type="transmembrane region" description="Helical" evidence="7">
    <location>
        <begin position="12"/>
        <end position="30"/>
    </location>
</feature>
<comment type="function">
    <text evidence="1">Involved in DNA recombination.</text>
</comment>
<evidence type="ECO:0000256" key="5">
    <source>
        <dbReference type="ARBA" id="ARBA00023172"/>
    </source>
</evidence>
<dbReference type="PANTHER" id="PTHR30563">
    <property type="entry name" value="DNA RECOMBINATION PROTEIN RMUC"/>
    <property type="match status" value="1"/>
</dbReference>
<comment type="similarity">
    <text evidence="2">Belongs to the RmuC family.</text>
</comment>
<keyword evidence="7" id="KW-0812">Transmembrane</keyword>
<keyword evidence="7" id="KW-0472">Membrane</keyword>
<evidence type="ECO:0000256" key="3">
    <source>
        <dbReference type="ARBA" id="ARBA00021840"/>
    </source>
</evidence>
<evidence type="ECO:0000256" key="2">
    <source>
        <dbReference type="ARBA" id="ARBA00009840"/>
    </source>
</evidence>
<evidence type="ECO:0000256" key="4">
    <source>
        <dbReference type="ARBA" id="ARBA00023054"/>
    </source>
</evidence>
<evidence type="ECO:0000313" key="9">
    <source>
        <dbReference type="Proteomes" id="UP000184444"/>
    </source>
</evidence>
<dbReference type="STRING" id="53463.SAMN05444389_103270"/>
<accession>A0A1M7FVS0</accession>
<keyword evidence="4 6" id="KW-0175">Coiled coil</keyword>
<dbReference type="Proteomes" id="UP000184444">
    <property type="component" value="Unassembled WGS sequence"/>
</dbReference>
<sequence length="461" mass="49875">MDLIGQMSIDPAVGLLGWVLALVLLAWALAQARARRRAEGAAHAAAVESAALRAGDAALSARLAELAEERDNLTDALHAARQDIAARDRALDAARLEAAHQSARAAAELQALRQAREEMTAQFRLIADESLRRQGADLERAHQERLTGLLTPFREQVARFQDELQAGQRADQAAQAALREQIEGLHRRSEEIGRDAVALTRALRGDKQRQGAWGEMILAQVLESAGLEPGRHYRTQTSGTNGDGRRLRPDVVVEMPGGRSLVIDAKCSLNAYAEACAAEEPGERDAALRRHVAAIRAHVAELSDRGYQALHPDSVDYVLMFLPVEGAFAEALRTEPTLMTQALERRVGLVTPSTLMLALRTVEHLWAVERRERNGAEIARRAGALYDKLALVVAALDEAGAALDAAHRAHAAAVARLSRGPGNVVRQAEMLRELGARTTRSIALVHDAEDDAGDRTAEAGI</sequence>
<evidence type="ECO:0000256" key="1">
    <source>
        <dbReference type="ARBA" id="ARBA00003416"/>
    </source>
</evidence>
<keyword evidence="7" id="KW-1133">Transmembrane helix</keyword>
<reference evidence="9" key="1">
    <citation type="submission" date="2016-11" db="EMBL/GenBank/DDBJ databases">
        <authorList>
            <person name="Varghese N."/>
            <person name="Submissions S."/>
        </authorList>
    </citation>
    <scope>NUCLEOTIDE SEQUENCE [LARGE SCALE GENOMIC DNA]</scope>
    <source>
        <strain evidence="9">DSM 6637</strain>
    </source>
</reference>
<name>A0A1M7FVS0_9RHOB</name>
<gene>
    <name evidence="8" type="ORF">SAMN05444389_103270</name>
</gene>
<dbReference type="GO" id="GO:0006310">
    <property type="term" value="P:DNA recombination"/>
    <property type="evidence" value="ECO:0007669"/>
    <property type="project" value="UniProtKB-KW"/>
</dbReference>
<protein>
    <recommendedName>
        <fullName evidence="3">DNA recombination protein RmuC homolog</fullName>
    </recommendedName>
</protein>
<dbReference type="EMBL" id="FRCK01000003">
    <property type="protein sequence ID" value="SHM08050.1"/>
    <property type="molecule type" value="Genomic_DNA"/>
</dbReference>
<evidence type="ECO:0000313" key="8">
    <source>
        <dbReference type="EMBL" id="SHM08050.1"/>
    </source>
</evidence>
<dbReference type="PANTHER" id="PTHR30563:SF0">
    <property type="entry name" value="DNA RECOMBINATION PROTEIN RMUC"/>
    <property type="match status" value="1"/>
</dbReference>
<organism evidence="8 9">
    <name type="scientific">Paracoccus solventivorans</name>
    <dbReference type="NCBI Taxonomy" id="53463"/>
    <lineage>
        <taxon>Bacteria</taxon>
        <taxon>Pseudomonadati</taxon>
        <taxon>Pseudomonadota</taxon>
        <taxon>Alphaproteobacteria</taxon>
        <taxon>Rhodobacterales</taxon>
        <taxon>Paracoccaceae</taxon>
        <taxon>Paracoccus</taxon>
    </lineage>
</organism>